<protein>
    <submittedName>
        <fullName evidence="7">DUF86 domain-containing protein</fullName>
    </submittedName>
</protein>
<keyword evidence="4" id="KW-0547">Nucleotide-binding</keyword>
<evidence type="ECO:0000256" key="3">
    <source>
        <dbReference type="ARBA" id="ARBA00022722"/>
    </source>
</evidence>
<dbReference type="AlphaFoldDB" id="A0A7M1QT25"/>
<sequence length="118" mass="13148">MLPTSKAHLWDAREACRAALSFVDGMDEEDFQASVLHQSAVERQLLILGEALNRLRKTDAETSSQIADLDRIIGMRNILAHEYGVVDCIIVWSVLKNHLPQLSLALTDLLRPIGEGIE</sequence>
<keyword evidence="3" id="KW-0540">Nuclease</keyword>
<dbReference type="InterPro" id="IPR051813">
    <property type="entry name" value="HepT_RNase_toxin"/>
</dbReference>
<reference evidence="7 8" key="1">
    <citation type="submission" date="2020-10" db="EMBL/GenBank/DDBJ databases">
        <title>Trueperella pecoris sp. nov. isolated from bovine and porcine specimens.</title>
        <authorList>
            <person name="Schoenecker L."/>
            <person name="Schnydrig P."/>
            <person name="Brodard I."/>
            <person name="Thomann A."/>
            <person name="Hemphill A."/>
            <person name="Rodriguez-Campos S."/>
            <person name="Perreten V."/>
            <person name="Jores J."/>
            <person name="Kittl S."/>
        </authorList>
    </citation>
    <scope>NUCLEOTIDE SEQUENCE [LARGE SCALE GENOMIC DNA]</scope>
    <source>
        <strain evidence="7 8">15A0121</strain>
    </source>
</reference>
<comment type="similarity">
    <text evidence="6">Belongs to the HepT RNase toxin family.</text>
</comment>
<keyword evidence="1" id="KW-0597">Phosphoprotein</keyword>
<dbReference type="GO" id="GO:0110001">
    <property type="term" value="C:toxin-antitoxin complex"/>
    <property type="evidence" value="ECO:0007669"/>
    <property type="project" value="InterPro"/>
</dbReference>
<organism evidence="7 8">
    <name type="scientific">Trueperella pecoris</name>
    <dbReference type="NCBI Taxonomy" id="2733571"/>
    <lineage>
        <taxon>Bacteria</taxon>
        <taxon>Bacillati</taxon>
        <taxon>Actinomycetota</taxon>
        <taxon>Actinomycetes</taxon>
        <taxon>Actinomycetales</taxon>
        <taxon>Actinomycetaceae</taxon>
        <taxon>Trueperella</taxon>
    </lineage>
</organism>
<evidence type="ECO:0000256" key="4">
    <source>
        <dbReference type="ARBA" id="ARBA00022741"/>
    </source>
</evidence>
<dbReference type="GO" id="GO:0000166">
    <property type="term" value="F:nucleotide binding"/>
    <property type="evidence" value="ECO:0007669"/>
    <property type="project" value="UniProtKB-KW"/>
</dbReference>
<evidence type="ECO:0000256" key="6">
    <source>
        <dbReference type="ARBA" id="ARBA00024207"/>
    </source>
</evidence>
<dbReference type="RefSeq" id="WP_193326958.1">
    <property type="nucleotide sequence ID" value="NZ_CP053291.1"/>
</dbReference>
<name>A0A7M1QT25_9ACTO</name>
<dbReference type="PANTHER" id="PTHR34139:SF1">
    <property type="entry name" value="RNASE MJ1380-RELATED"/>
    <property type="match status" value="1"/>
</dbReference>
<dbReference type="GO" id="GO:0016787">
    <property type="term" value="F:hydrolase activity"/>
    <property type="evidence" value="ECO:0007669"/>
    <property type="project" value="UniProtKB-KW"/>
</dbReference>
<evidence type="ECO:0000256" key="5">
    <source>
        <dbReference type="ARBA" id="ARBA00022801"/>
    </source>
</evidence>
<evidence type="ECO:0000256" key="2">
    <source>
        <dbReference type="ARBA" id="ARBA00022649"/>
    </source>
</evidence>
<dbReference type="InterPro" id="IPR037038">
    <property type="entry name" value="HepT-like_sf"/>
</dbReference>
<accession>A0A7M1QT25</accession>
<dbReference type="Proteomes" id="UP000595053">
    <property type="component" value="Chromosome"/>
</dbReference>
<keyword evidence="8" id="KW-1185">Reference proteome</keyword>
<dbReference type="Pfam" id="PF01934">
    <property type="entry name" value="HepT-like"/>
    <property type="match status" value="1"/>
</dbReference>
<keyword evidence="2" id="KW-1277">Toxin-antitoxin system</keyword>
<gene>
    <name evidence="7" type="ORF">INS88_08515</name>
</gene>
<keyword evidence="5" id="KW-0378">Hydrolase</keyword>
<dbReference type="PANTHER" id="PTHR34139">
    <property type="entry name" value="UPF0331 PROTEIN MJ0127"/>
    <property type="match status" value="1"/>
</dbReference>
<dbReference type="GO" id="GO:0004540">
    <property type="term" value="F:RNA nuclease activity"/>
    <property type="evidence" value="ECO:0007669"/>
    <property type="project" value="InterPro"/>
</dbReference>
<dbReference type="Gene3D" id="1.20.120.580">
    <property type="entry name" value="bsu32300-like"/>
    <property type="match status" value="1"/>
</dbReference>
<dbReference type="EMBL" id="CP063213">
    <property type="protein sequence ID" value="QOR45302.1"/>
    <property type="molecule type" value="Genomic_DNA"/>
</dbReference>
<evidence type="ECO:0000313" key="7">
    <source>
        <dbReference type="EMBL" id="QOR45302.1"/>
    </source>
</evidence>
<dbReference type="InterPro" id="IPR008201">
    <property type="entry name" value="HepT-like"/>
</dbReference>
<evidence type="ECO:0000313" key="8">
    <source>
        <dbReference type="Proteomes" id="UP000595053"/>
    </source>
</evidence>
<proteinExistence type="inferred from homology"/>
<evidence type="ECO:0000256" key="1">
    <source>
        <dbReference type="ARBA" id="ARBA00022553"/>
    </source>
</evidence>